<dbReference type="Pfam" id="PF13455">
    <property type="entry name" value="MUG113"/>
    <property type="match status" value="1"/>
</dbReference>
<gene>
    <name evidence="2" type="ORF">LCGC14_1605220</name>
</gene>
<protein>
    <submittedName>
        <fullName evidence="2">Uncharacterized protein</fullName>
    </submittedName>
</protein>
<evidence type="ECO:0000313" key="2">
    <source>
        <dbReference type="EMBL" id="KKM24421.1"/>
    </source>
</evidence>
<feature type="compositionally biased region" description="Basic and acidic residues" evidence="1">
    <location>
        <begin position="155"/>
        <end position="181"/>
    </location>
</feature>
<name>A0A0F9I9Y5_9ZZZZ</name>
<dbReference type="InterPro" id="IPR035901">
    <property type="entry name" value="GIY-YIG_endonuc_sf"/>
</dbReference>
<feature type="region of interest" description="Disordered" evidence="1">
    <location>
        <begin position="154"/>
        <end position="190"/>
    </location>
</feature>
<comment type="caution">
    <text evidence="2">The sequence shown here is derived from an EMBL/GenBank/DDBJ whole genome shotgun (WGS) entry which is preliminary data.</text>
</comment>
<dbReference type="SUPFAM" id="SSF82771">
    <property type="entry name" value="GIY-YIG endonuclease"/>
    <property type="match status" value="1"/>
</dbReference>
<dbReference type="AlphaFoldDB" id="A0A0F9I9Y5"/>
<organism evidence="2">
    <name type="scientific">marine sediment metagenome</name>
    <dbReference type="NCBI Taxonomy" id="412755"/>
    <lineage>
        <taxon>unclassified sequences</taxon>
        <taxon>metagenomes</taxon>
        <taxon>ecological metagenomes</taxon>
    </lineage>
</organism>
<accession>A0A0F9I9Y5</accession>
<evidence type="ECO:0000256" key="1">
    <source>
        <dbReference type="SAM" id="MobiDB-lite"/>
    </source>
</evidence>
<sequence length="190" mass="21884">MIFGIPQRGPVVLAMIKDTNTGKIAVLTCPFCGKIHAYYAKEGWYESGCSDHGQRKEYYITFCDAVSSVYLIFDTGSEYVKIGKAKNVRKRLVALQTTPTPLILLYTLPCDSQQEAYQLEKQLQKMFRDLKVEKEWFSWSSRIEMEFLRLGAHSHQPEIDRESPTSKTKAEPNKAVRDLRQRLAASRKRK</sequence>
<dbReference type="EMBL" id="LAZR01012927">
    <property type="protein sequence ID" value="KKM24421.1"/>
    <property type="molecule type" value="Genomic_DNA"/>
</dbReference>
<reference evidence="2" key="1">
    <citation type="journal article" date="2015" name="Nature">
        <title>Complex archaea that bridge the gap between prokaryotes and eukaryotes.</title>
        <authorList>
            <person name="Spang A."/>
            <person name="Saw J.H."/>
            <person name="Jorgensen S.L."/>
            <person name="Zaremba-Niedzwiedzka K."/>
            <person name="Martijn J."/>
            <person name="Lind A.E."/>
            <person name="van Eijk R."/>
            <person name="Schleper C."/>
            <person name="Guy L."/>
            <person name="Ettema T.J."/>
        </authorList>
    </citation>
    <scope>NUCLEOTIDE SEQUENCE</scope>
</reference>
<proteinExistence type="predicted"/>